<evidence type="ECO:0000259" key="8">
    <source>
        <dbReference type="PROSITE" id="PS50112"/>
    </source>
</evidence>
<dbReference type="STRING" id="765420.OSCT_1352"/>
<dbReference type="Gene3D" id="3.30.450.40">
    <property type="match status" value="2"/>
</dbReference>
<dbReference type="PROSITE" id="PS50109">
    <property type="entry name" value="HIS_KIN"/>
    <property type="match status" value="1"/>
</dbReference>
<comment type="caution">
    <text evidence="9">The sequence shown here is derived from an EMBL/GenBank/DDBJ whole genome shotgun (WGS) entry which is preliminary data.</text>
</comment>
<dbReference type="Pfam" id="PF01590">
    <property type="entry name" value="GAF"/>
    <property type="match status" value="1"/>
</dbReference>
<dbReference type="EMBL" id="ADVR01000040">
    <property type="protein sequence ID" value="EFO80828.1"/>
    <property type="molecule type" value="Genomic_DNA"/>
</dbReference>
<dbReference type="InterPro" id="IPR013767">
    <property type="entry name" value="PAS_fold"/>
</dbReference>
<dbReference type="InterPro" id="IPR004358">
    <property type="entry name" value="Sig_transdc_His_kin-like_C"/>
</dbReference>
<dbReference type="InterPro" id="IPR036097">
    <property type="entry name" value="HisK_dim/P_sf"/>
</dbReference>
<dbReference type="Proteomes" id="UP000054010">
    <property type="component" value="Unassembled WGS sequence"/>
</dbReference>
<dbReference type="InterPro" id="IPR003018">
    <property type="entry name" value="GAF"/>
</dbReference>
<dbReference type="Pfam" id="PF00989">
    <property type="entry name" value="PAS"/>
    <property type="match status" value="1"/>
</dbReference>
<dbReference type="Pfam" id="PF13185">
    <property type="entry name" value="GAF_2"/>
    <property type="match status" value="1"/>
</dbReference>
<organism evidence="9 10">
    <name type="scientific">Oscillochloris trichoides DG-6</name>
    <dbReference type="NCBI Taxonomy" id="765420"/>
    <lineage>
        <taxon>Bacteria</taxon>
        <taxon>Bacillati</taxon>
        <taxon>Chloroflexota</taxon>
        <taxon>Chloroflexia</taxon>
        <taxon>Chloroflexales</taxon>
        <taxon>Chloroflexineae</taxon>
        <taxon>Oscillochloridaceae</taxon>
        <taxon>Oscillochloris</taxon>
    </lineage>
</organism>
<evidence type="ECO:0000256" key="3">
    <source>
        <dbReference type="ARBA" id="ARBA00022553"/>
    </source>
</evidence>
<dbReference type="Gene3D" id="1.10.287.130">
    <property type="match status" value="1"/>
</dbReference>
<dbReference type="PANTHER" id="PTHR43047:SF72">
    <property type="entry name" value="OSMOSENSING HISTIDINE PROTEIN KINASE SLN1"/>
    <property type="match status" value="1"/>
</dbReference>
<dbReference type="NCBIfam" id="TIGR00229">
    <property type="entry name" value="sensory_box"/>
    <property type="match status" value="1"/>
</dbReference>
<dbReference type="SUPFAM" id="SSF47384">
    <property type="entry name" value="Homodimeric domain of signal transducing histidine kinase"/>
    <property type="match status" value="1"/>
</dbReference>
<dbReference type="SMART" id="SM00388">
    <property type="entry name" value="HisKA"/>
    <property type="match status" value="1"/>
</dbReference>
<dbReference type="PANTHER" id="PTHR43047">
    <property type="entry name" value="TWO-COMPONENT HISTIDINE PROTEIN KINASE"/>
    <property type="match status" value="1"/>
</dbReference>
<comment type="catalytic activity">
    <reaction evidence="1">
        <text>ATP + protein L-histidine = ADP + protein N-phospho-L-histidine.</text>
        <dbReference type="EC" id="2.7.13.3"/>
    </reaction>
</comment>
<dbReference type="InterPro" id="IPR029016">
    <property type="entry name" value="GAF-like_dom_sf"/>
</dbReference>
<dbReference type="SUPFAM" id="SSF55781">
    <property type="entry name" value="GAF domain-like"/>
    <property type="match status" value="2"/>
</dbReference>
<dbReference type="eggNOG" id="COG2203">
    <property type="taxonomic scope" value="Bacteria"/>
</dbReference>
<keyword evidence="10" id="KW-1185">Reference proteome</keyword>
<dbReference type="Gene3D" id="3.30.450.20">
    <property type="entry name" value="PAS domain"/>
    <property type="match status" value="1"/>
</dbReference>
<protein>
    <recommendedName>
        <fullName evidence="2">histidine kinase</fullName>
        <ecNumber evidence="2">2.7.13.3</ecNumber>
    </recommendedName>
</protein>
<dbReference type="InterPro" id="IPR036890">
    <property type="entry name" value="HATPase_C_sf"/>
</dbReference>
<evidence type="ECO:0000256" key="5">
    <source>
        <dbReference type="ARBA" id="ARBA00022777"/>
    </source>
</evidence>
<dbReference type="HOGENOM" id="CLU_014916_0_0_0"/>
<dbReference type="GO" id="GO:0009927">
    <property type="term" value="F:histidine phosphotransfer kinase activity"/>
    <property type="evidence" value="ECO:0007669"/>
    <property type="project" value="TreeGrafter"/>
</dbReference>
<dbReference type="SMART" id="SM00065">
    <property type="entry name" value="GAF"/>
    <property type="match status" value="2"/>
</dbReference>
<reference evidence="9 10" key="1">
    <citation type="journal article" date="2011" name="J. Bacteriol.">
        <title>Draft genome sequence of the anoxygenic filamentous phototrophic bacterium Oscillochloris trichoides subsp. DG-6.</title>
        <authorList>
            <person name="Kuznetsov B.B."/>
            <person name="Ivanovsky R.N."/>
            <person name="Keppen O.I."/>
            <person name="Sukhacheva M.V."/>
            <person name="Bumazhkin B.K."/>
            <person name="Patutina E.O."/>
            <person name="Beletsky A.V."/>
            <person name="Mardanov A.V."/>
            <person name="Baslerov R.V."/>
            <person name="Panteleeva A.N."/>
            <person name="Kolganova T.V."/>
            <person name="Ravin N.V."/>
            <person name="Skryabin K.G."/>
        </authorList>
    </citation>
    <scope>NUCLEOTIDE SEQUENCE [LARGE SCALE GENOMIC DNA]</scope>
    <source>
        <strain evidence="9 10">DG-6</strain>
    </source>
</reference>
<proteinExistence type="predicted"/>
<dbReference type="GO" id="GO:0005886">
    <property type="term" value="C:plasma membrane"/>
    <property type="evidence" value="ECO:0007669"/>
    <property type="project" value="TreeGrafter"/>
</dbReference>
<dbReference type="eggNOG" id="COG5002">
    <property type="taxonomic scope" value="Bacteria"/>
</dbReference>
<evidence type="ECO:0000313" key="9">
    <source>
        <dbReference type="EMBL" id="EFO80828.1"/>
    </source>
</evidence>
<dbReference type="SMART" id="SM00387">
    <property type="entry name" value="HATPase_c"/>
    <property type="match status" value="1"/>
</dbReference>
<evidence type="ECO:0000313" key="10">
    <source>
        <dbReference type="Proteomes" id="UP000054010"/>
    </source>
</evidence>
<evidence type="ECO:0000259" key="7">
    <source>
        <dbReference type="PROSITE" id="PS50109"/>
    </source>
</evidence>
<dbReference type="GO" id="GO:0000155">
    <property type="term" value="F:phosphorelay sensor kinase activity"/>
    <property type="evidence" value="ECO:0007669"/>
    <property type="project" value="InterPro"/>
</dbReference>
<evidence type="ECO:0000256" key="2">
    <source>
        <dbReference type="ARBA" id="ARBA00012438"/>
    </source>
</evidence>
<dbReference type="PRINTS" id="PR00344">
    <property type="entry name" value="BCTRLSENSOR"/>
</dbReference>
<dbReference type="FunFam" id="1.10.287.130:FF:000113">
    <property type="entry name" value="PAS/PAC sensor hybrid histidine kinase"/>
    <property type="match status" value="1"/>
</dbReference>
<dbReference type="SUPFAM" id="SSF55874">
    <property type="entry name" value="ATPase domain of HSP90 chaperone/DNA topoisomerase II/histidine kinase"/>
    <property type="match status" value="1"/>
</dbReference>
<name>E1IDF1_9CHLR</name>
<dbReference type="InterPro" id="IPR003594">
    <property type="entry name" value="HATPase_dom"/>
</dbReference>
<accession>E1IDF1</accession>
<dbReference type="FunFam" id="3.30.565.10:FF:000049">
    <property type="entry name" value="Two-component sensor histidine kinase"/>
    <property type="match status" value="1"/>
</dbReference>
<dbReference type="EC" id="2.7.13.3" evidence="2"/>
<dbReference type="InterPro" id="IPR000014">
    <property type="entry name" value="PAS"/>
</dbReference>
<keyword evidence="4" id="KW-0808">Transferase</keyword>
<dbReference type="Gene3D" id="3.30.565.10">
    <property type="entry name" value="Histidine kinase-like ATPase, C-terminal domain"/>
    <property type="match status" value="1"/>
</dbReference>
<dbReference type="Pfam" id="PF02518">
    <property type="entry name" value="HATPase_c"/>
    <property type="match status" value="1"/>
</dbReference>
<keyword evidence="6" id="KW-0902">Two-component regulatory system</keyword>
<evidence type="ECO:0000256" key="4">
    <source>
        <dbReference type="ARBA" id="ARBA00022679"/>
    </source>
</evidence>
<dbReference type="PROSITE" id="PS50112">
    <property type="entry name" value="PAS"/>
    <property type="match status" value="1"/>
</dbReference>
<dbReference type="CDD" id="cd00082">
    <property type="entry name" value="HisKA"/>
    <property type="match status" value="1"/>
</dbReference>
<gene>
    <name evidence="9" type="ORF">OSCT_1352</name>
</gene>
<dbReference type="InterPro" id="IPR003661">
    <property type="entry name" value="HisK_dim/P_dom"/>
</dbReference>
<dbReference type="InterPro" id="IPR035965">
    <property type="entry name" value="PAS-like_dom_sf"/>
</dbReference>
<dbReference type="SUPFAM" id="SSF55785">
    <property type="entry name" value="PYP-like sensor domain (PAS domain)"/>
    <property type="match status" value="1"/>
</dbReference>
<feature type="domain" description="Histidine kinase" evidence="7">
    <location>
        <begin position="661"/>
        <end position="896"/>
    </location>
</feature>
<dbReference type="GO" id="GO:0006355">
    <property type="term" value="P:regulation of DNA-templated transcription"/>
    <property type="evidence" value="ECO:0007669"/>
    <property type="project" value="InterPro"/>
</dbReference>
<evidence type="ECO:0000256" key="6">
    <source>
        <dbReference type="ARBA" id="ARBA00023012"/>
    </source>
</evidence>
<keyword evidence="3" id="KW-0597">Phosphoprotein</keyword>
<keyword evidence="5" id="KW-0418">Kinase</keyword>
<feature type="domain" description="PAS" evidence="8">
    <location>
        <begin position="529"/>
        <end position="572"/>
    </location>
</feature>
<dbReference type="CDD" id="cd00130">
    <property type="entry name" value="PAS"/>
    <property type="match status" value="1"/>
</dbReference>
<dbReference type="SMART" id="SM00091">
    <property type="entry name" value="PAS"/>
    <property type="match status" value="1"/>
</dbReference>
<dbReference type="InterPro" id="IPR005467">
    <property type="entry name" value="His_kinase_dom"/>
</dbReference>
<evidence type="ECO:0000256" key="1">
    <source>
        <dbReference type="ARBA" id="ARBA00000085"/>
    </source>
</evidence>
<dbReference type="Pfam" id="PF00512">
    <property type="entry name" value="HisKA"/>
    <property type="match status" value="1"/>
</dbReference>
<dbReference type="AlphaFoldDB" id="E1IDF1"/>
<sequence>MRNELTTWLSAHRLDLATPWADVIGGSLPPQHEEDTDTGTLLTTVVSVDHLYDLLLQAADGDCQALTTRLHTISHSDDILDQALNDRLSRAFEFHRSFRTLLRRKLDDPAQMLALIEEFEALFEYLLTTLTDGWAAHNAEALREREFIAESLDLASSAADQRALQLKALNDISQRLSASLDRDQLLELVATNLHRLTDVVHVAVWMPDPDDPDQLVAEYVAGEHAEASRGLRVSIQNTHDLVVRAFSARRIQFEKTPDAAQHGDWYREGCGVMALPMMLHDHVVGVVTLQDPLSVEHLRFQQDLTQGVISQAAIALQNAQLYAKVRSLNVELEQRVEERTRQLQEEKDRLATINQISIEVSSTLDLDSILNTSLTLVANMCQAEHASIMLTESDDSLLVTRAVYGVPASPGNYIRFPIGSGVAGWVAQQRKGILIDDISTDERWLSIPGGSLRKRHGSMIAVPLLMQGEVLGVISISHRTSGFFHEGHLRLVHACAGPIAIGVNNANLFQMITSEAERRYELLDRQQTEASQIEAILQNLADGVIVCDLYGSVLMANEAAGTTLGRTIEDLLLWNLHDIINRYLGSRSPEMPLTELLARPLDALDQRRIFTSTAKVGMRMISMTMGPVLKEDGQLLGALLVVRDITREIEADRLKTEFIGTMSHELRTPMTAIKGFTQLLAMGGLGPLNDTQREFVNTIHSNTERMIALINDVLDITKIESGSVDLEWRSLHLVEVLSGVISEVQPAVSAREHELTISIPPGMPLVRADAHRLHQILFNLLSNAIKYTPKGGKISVEAYEARADELPDYLRSGVTAEKRYVQVNIRDTGVGIDREEIGRIFDRFYRTENPLKIEAGGTGLGLSLVKPLVELLNGKIWVESTVGQGSTFSLLLPTPSSER</sequence>